<sequence>MAISAFGSSPPASAAAATRQASGLSSRPSPIWSQGRSSCPAPATAALGKSGHNPLWRRNKNNNINSSDSADDGKFGPHSGNHASMSKADELRLRRAQQQQTTPTFHHPSKPATATPATSSPASSPPPSSIPSDSSSSPTPSSPLPSSDDGPVVDAGPLPISFSNVSELRQFLEARKQATGQEASSVSSSGRPPPGMAASSSSCPPASMQRHPGHAAGAADALAGGAGGLGGGSPQEDADDDLDGAAAGAAEAPAQAAQAPFELDPVIEGSEDFQKAKRYAISLLQRAPLASADLARRLAARGHPPATCSQLVGWLGATGVLDDGLFARLYARSKWESGLAAPAKIRRDLAALGVAPEHVSSGLAAVFGPSRRIKLSGPATPQEKEVSQKLLEAARRHVEQRRGSYLRQQSSSSGGNSSSAGGQGAGGGARDKENWCTAHTAQIKDREANKRRLAMWLQYRGHDMGLITEVIKQLKM</sequence>
<feature type="domain" description="RecX second three-helical" evidence="6">
    <location>
        <begin position="322"/>
        <end position="360"/>
    </location>
</feature>
<dbReference type="PANTHER" id="PTHR33602">
    <property type="entry name" value="REGULATORY PROTEIN RECX FAMILY PROTEIN"/>
    <property type="match status" value="1"/>
</dbReference>
<dbReference type="Gene3D" id="1.10.10.10">
    <property type="entry name" value="Winged helix-like DNA-binding domain superfamily/Winged helix DNA-binding domain"/>
    <property type="match status" value="1"/>
</dbReference>
<dbReference type="GO" id="GO:0005737">
    <property type="term" value="C:cytoplasm"/>
    <property type="evidence" value="ECO:0007669"/>
    <property type="project" value="UniProtKB-SubCell"/>
</dbReference>
<dbReference type="InterPro" id="IPR003783">
    <property type="entry name" value="Regulatory_RecX"/>
</dbReference>
<feature type="compositionally biased region" description="Low complexity" evidence="5">
    <location>
        <begin position="184"/>
        <end position="223"/>
    </location>
</feature>
<dbReference type="AlphaFoldDB" id="A0AAD3HHI6"/>
<dbReference type="Proteomes" id="UP001054857">
    <property type="component" value="Unassembled WGS sequence"/>
</dbReference>
<feature type="region of interest" description="Disordered" evidence="5">
    <location>
        <begin position="1"/>
        <end position="160"/>
    </location>
</feature>
<evidence type="ECO:0000256" key="5">
    <source>
        <dbReference type="SAM" id="MobiDB-lite"/>
    </source>
</evidence>
<feature type="compositionally biased region" description="Low complexity" evidence="5">
    <location>
        <begin position="1"/>
        <end position="25"/>
    </location>
</feature>
<evidence type="ECO:0000313" key="8">
    <source>
        <dbReference type="Proteomes" id="UP001054857"/>
    </source>
</evidence>
<evidence type="ECO:0000259" key="6">
    <source>
        <dbReference type="Pfam" id="PF02631"/>
    </source>
</evidence>
<feature type="compositionally biased region" description="Low complexity" evidence="5">
    <location>
        <begin position="97"/>
        <end position="122"/>
    </location>
</feature>
<dbReference type="EMBL" id="BMAR01000001">
    <property type="protein sequence ID" value="GFR40863.1"/>
    <property type="molecule type" value="Genomic_DNA"/>
</dbReference>
<evidence type="ECO:0000256" key="3">
    <source>
        <dbReference type="ARBA" id="ARBA00018111"/>
    </source>
</evidence>
<dbReference type="InterPro" id="IPR053924">
    <property type="entry name" value="RecX_HTH_2nd"/>
</dbReference>
<comment type="caution">
    <text evidence="7">The sequence shown here is derived from an EMBL/GenBank/DDBJ whole genome shotgun (WGS) entry which is preliminary data.</text>
</comment>
<feature type="compositionally biased region" description="Low complexity" evidence="5">
    <location>
        <begin position="130"/>
        <end position="147"/>
    </location>
</feature>
<name>A0AAD3HHI6_9CHLO</name>
<dbReference type="Pfam" id="PF02631">
    <property type="entry name" value="RecX_HTH2"/>
    <property type="match status" value="1"/>
</dbReference>
<comment type="similarity">
    <text evidence="2">Belongs to the RecX family.</text>
</comment>
<gene>
    <name evidence="7" type="ORF">Agub_g1514</name>
</gene>
<feature type="compositionally biased region" description="Polar residues" evidence="5">
    <location>
        <begin position="26"/>
        <end position="37"/>
    </location>
</feature>
<feature type="compositionally biased region" description="Low complexity" evidence="5">
    <location>
        <begin position="408"/>
        <end position="420"/>
    </location>
</feature>
<dbReference type="InterPro" id="IPR036388">
    <property type="entry name" value="WH-like_DNA-bd_sf"/>
</dbReference>
<keyword evidence="8" id="KW-1185">Reference proteome</keyword>
<organism evidence="7 8">
    <name type="scientific">Astrephomene gubernaculifera</name>
    <dbReference type="NCBI Taxonomy" id="47775"/>
    <lineage>
        <taxon>Eukaryota</taxon>
        <taxon>Viridiplantae</taxon>
        <taxon>Chlorophyta</taxon>
        <taxon>core chlorophytes</taxon>
        <taxon>Chlorophyceae</taxon>
        <taxon>CS clade</taxon>
        <taxon>Chlamydomonadales</taxon>
        <taxon>Astrephomenaceae</taxon>
        <taxon>Astrephomene</taxon>
    </lineage>
</organism>
<reference evidence="7 8" key="1">
    <citation type="journal article" date="2021" name="Sci. Rep.">
        <title>Genome sequencing of the multicellular alga Astrephomene provides insights into convergent evolution of germ-soma differentiation.</title>
        <authorList>
            <person name="Yamashita S."/>
            <person name="Yamamoto K."/>
            <person name="Matsuzaki R."/>
            <person name="Suzuki S."/>
            <person name="Yamaguchi H."/>
            <person name="Hirooka S."/>
            <person name="Minakuchi Y."/>
            <person name="Miyagishima S."/>
            <person name="Kawachi M."/>
            <person name="Toyoda A."/>
            <person name="Nozaki H."/>
        </authorList>
    </citation>
    <scope>NUCLEOTIDE SEQUENCE [LARGE SCALE GENOMIC DNA]</scope>
    <source>
        <strain evidence="7 8">NIES-4017</strain>
    </source>
</reference>
<evidence type="ECO:0000256" key="1">
    <source>
        <dbReference type="ARBA" id="ARBA00004496"/>
    </source>
</evidence>
<proteinExistence type="inferred from homology"/>
<protein>
    <recommendedName>
        <fullName evidence="3">Regulatory protein RecX</fullName>
    </recommendedName>
</protein>
<comment type="subcellular location">
    <subcellularLocation>
        <location evidence="1">Cytoplasm</location>
    </subcellularLocation>
</comment>
<feature type="region of interest" description="Disordered" evidence="5">
    <location>
        <begin position="401"/>
        <end position="433"/>
    </location>
</feature>
<feature type="region of interest" description="Disordered" evidence="5">
    <location>
        <begin position="173"/>
        <end position="257"/>
    </location>
</feature>
<feature type="compositionally biased region" description="Gly residues" evidence="5">
    <location>
        <begin position="224"/>
        <end position="233"/>
    </location>
</feature>
<dbReference type="GO" id="GO:0006282">
    <property type="term" value="P:regulation of DNA repair"/>
    <property type="evidence" value="ECO:0007669"/>
    <property type="project" value="InterPro"/>
</dbReference>
<dbReference type="PANTHER" id="PTHR33602:SF1">
    <property type="entry name" value="REGULATORY PROTEIN RECX FAMILY PROTEIN"/>
    <property type="match status" value="1"/>
</dbReference>
<keyword evidence="4" id="KW-0963">Cytoplasm</keyword>
<accession>A0AAD3HHI6</accession>
<feature type="compositionally biased region" description="Low complexity" evidence="5">
    <location>
        <begin position="244"/>
        <end position="257"/>
    </location>
</feature>
<evidence type="ECO:0000256" key="2">
    <source>
        <dbReference type="ARBA" id="ARBA00009695"/>
    </source>
</evidence>
<evidence type="ECO:0000256" key="4">
    <source>
        <dbReference type="ARBA" id="ARBA00022490"/>
    </source>
</evidence>
<evidence type="ECO:0000313" key="7">
    <source>
        <dbReference type="EMBL" id="GFR40863.1"/>
    </source>
</evidence>